<sequence>MICKNLCLAAVTSDSQHLGTYLNVDCQNSALNLLCRGAGDLHQAGLDTKKLASGHVEAVFRVSGGSRSSYPGVNSTLRQLDTIARLLSAAGRSLSAVVSATVCRRAFFVLFASFIEFAFGCGAAVTDPRDGRRVALKKLPNVFQSLVSSKRVFRELKMLCFFKHENVSNRQPRNAVASARLF</sequence>
<dbReference type="InterPro" id="IPR011009">
    <property type="entry name" value="Kinase-like_dom_sf"/>
</dbReference>
<dbReference type="AlphaFoldDB" id="A0A7R9EC72"/>
<gene>
    <name evidence="1" type="ORF">TMSB3V08_LOCUS8098</name>
</gene>
<dbReference type="Gene3D" id="3.30.200.20">
    <property type="entry name" value="Phosphorylase Kinase, domain 1"/>
    <property type="match status" value="1"/>
</dbReference>
<name>A0A7R9EC72_9NEOP</name>
<proteinExistence type="predicted"/>
<protein>
    <recommendedName>
        <fullName evidence="2">Mitogen-activated protein kinase</fullName>
    </recommendedName>
</protein>
<organism evidence="1">
    <name type="scientific">Timema monikensis</name>
    <dbReference type="NCBI Taxonomy" id="170555"/>
    <lineage>
        <taxon>Eukaryota</taxon>
        <taxon>Metazoa</taxon>
        <taxon>Ecdysozoa</taxon>
        <taxon>Arthropoda</taxon>
        <taxon>Hexapoda</taxon>
        <taxon>Insecta</taxon>
        <taxon>Pterygota</taxon>
        <taxon>Neoptera</taxon>
        <taxon>Polyneoptera</taxon>
        <taxon>Phasmatodea</taxon>
        <taxon>Timematodea</taxon>
        <taxon>Timematoidea</taxon>
        <taxon>Timematidae</taxon>
        <taxon>Timema</taxon>
    </lineage>
</organism>
<evidence type="ECO:0008006" key="2">
    <source>
        <dbReference type="Google" id="ProtNLM"/>
    </source>
</evidence>
<dbReference type="SUPFAM" id="SSF56112">
    <property type="entry name" value="Protein kinase-like (PK-like)"/>
    <property type="match status" value="1"/>
</dbReference>
<accession>A0A7R9EC72</accession>
<evidence type="ECO:0000313" key="1">
    <source>
        <dbReference type="EMBL" id="CAD7431361.1"/>
    </source>
</evidence>
<reference evidence="1" key="1">
    <citation type="submission" date="2020-11" db="EMBL/GenBank/DDBJ databases">
        <authorList>
            <person name="Tran Van P."/>
        </authorList>
    </citation>
    <scope>NUCLEOTIDE SEQUENCE</scope>
</reference>
<dbReference type="EMBL" id="OB794932">
    <property type="protein sequence ID" value="CAD7431361.1"/>
    <property type="molecule type" value="Genomic_DNA"/>
</dbReference>